<dbReference type="EMBL" id="LAZR01025766">
    <property type="protein sequence ID" value="KKL70866.1"/>
    <property type="molecule type" value="Genomic_DNA"/>
</dbReference>
<gene>
    <name evidence="1" type="ORF">LCGC14_2100650</name>
</gene>
<proteinExistence type="predicted"/>
<evidence type="ECO:0000313" key="1">
    <source>
        <dbReference type="EMBL" id="KKL70866.1"/>
    </source>
</evidence>
<name>A0A0F9EXA9_9ZZZZ</name>
<dbReference type="AlphaFoldDB" id="A0A0F9EXA9"/>
<comment type="caution">
    <text evidence="1">The sequence shown here is derived from an EMBL/GenBank/DDBJ whole genome shotgun (WGS) entry which is preliminary data.</text>
</comment>
<sequence length="109" mass="12716">MGKYVCLRNCFVNVQLWKKDKVYELPDSMDKDPKNFRPVGVPAELHEEATEDERNEEHEAKLKVANKPEHIPEGHYWCTDCQKTHNGNPNKKTGKVGRMAKKHLKFRAE</sequence>
<organism evidence="1">
    <name type="scientific">marine sediment metagenome</name>
    <dbReference type="NCBI Taxonomy" id="412755"/>
    <lineage>
        <taxon>unclassified sequences</taxon>
        <taxon>metagenomes</taxon>
        <taxon>ecological metagenomes</taxon>
    </lineage>
</organism>
<reference evidence="1" key="1">
    <citation type="journal article" date="2015" name="Nature">
        <title>Complex archaea that bridge the gap between prokaryotes and eukaryotes.</title>
        <authorList>
            <person name="Spang A."/>
            <person name="Saw J.H."/>
            <person name="Jorgensen S.L."/>
            <person name="Zaremba-Niedzwiedzka K."/>
            <person name="Martijn J."/>
            <person name="Lind A.E."/>
            <person name="van Eijk R."/>
            <person name="Schleper C."/>
            <person name="Guy L."/>
            <person name="Ettema T.J."/>
        </authorList>
    </citation>
    <scope>NUCLEOTIDE SEQUENCE</scope>
</reference>
<accession>A0A0F9EXA9</accession>
<protein>
    <submittedName>
        <fullName evidence="1">Uncharacterized protein</fullName>
    </submittedName>
</protein>